<keyword evidence="2" id="KW-1185">Reference proteome</keyword>
<dbReference type="EMBL" id="BNDX01000007">
    <property type="protein sequence ID" value="GHI30095.1"/>
    <property type="molecule type" value="Genomic_DNA"/>
</dbReference>
<proteinExistence type="predicted"/>
<accession>A0ABQ3PYK0</accession>
<dbReference type="Gene3D" id="1.10.10.10">
    <property type="entry name" value="Winged helix-like DNA-binding domain superfamily/Winged helix DNA-binding domain"/>
    <property type="match status" value="1"/>
</dbReference>
<evidence type="ECO:0000313" key="1">
    <source>
        <dbReference type="EMBL" id="GHI30095.1"/>
    </source>
</evidence>
<dbReference type="InterPro" id="IPR036388">
    <property type="entry name" value="WH-like_DNA-bd_sf"/>
</dbReference>
<dbReference type="InterPro" id="IPR000944">
    <property type="entry name" value="Tscrpt_reg_Rrf2"/>
</dbReference>
<dbReference type="Proteomes" id="UP001052655">
    <property type="component" value="Unassembled WGS sequence"/>
</dbReference>
<protein>
    <submittedName>
        <fullName evidence="1">HTH-type transcriptional repressor NsrR</fullName>
    </submittedName>
</protein>
<comment type="caution">
    <text evidence="1">The sequence shown here is derived from an EMBL/GenBank/DDBJ whole genome shotgun (WGS) entry which is preliminary data.</text>
</comment>
<evidence type="ECO:0000313" key="2">
    <source>
        <dbReference type="Proteomes" id="UP001052655"/>
    </source>
</evidence>
<dbReference type="PROSITE" id="PS51197">
    <property type="entry name" value="HTH_RRF2_2"/>
    <property type="match status" value="1"/>
</dbReference>
<reference evidence="1" key="1">
    <citation type="submission" date="2024-05" db="EMBL/GenBank/DDBJ databases">
        <title>Whole genome shotgun sequence of Streptomyces daghestanicus NBRC 12762.</title>
        <authorList>
            <person name="Komaki H."/>
            <person name="Tamura T."/>
        </authorList>
    </citation>
    <scope>NUCLEOTIDE SEQUENCE</scope>
    <source>
        <strain evidence="1">NBRC 12762</strain>
    </source>
</reference>
<gene>
    <name evidence="1" type="primary">nsrR</name>
    <name evidence="1" type="ORF">Sdagh_18250</name>
</gene>
<name>A0ABQ3PYK0_9ACTN</name>
<sequence length="113" mass="11635">MGAPCTRAAKADTRLRHLGVAGARRGRGGGPALTALGRRSFVGRLDRELEGDGEVVECEGDMPCPLRAACRLPGAPRAARAAFRAGLDPLTAADLVTSPTGPVLLGLTERPPP</sequence>
<dbReference type="InterPro" id="IPR036390">
    <property type="entry name" value="WH_DNA-bd_sf"/>
</dbReference>
<dbReference type="Pfam" id="PF02082">
    <property type="entry name" value="Rrf2"/>
    <property type="match status" value="1"/>
</dbReference>
<dbReference type="SUPFAM" id="SSF46785">
    <property type="entry name" value="Winged helix' DNA-binding domain"/>
    <property type="match status" value="1"/>
</dbReference>
<organism evidence="1 2">
    <name type="scientific">Streptomyces daghestanicus</name>
    <dbReference type="NCBI Taxonomy" id="66885"/>
    <lineage>
        <taxon>Bacteria</taxon>
        <taxon>Bacillati</taxon>
        <taxon>Actinomycetota</taxon>
        <taxon>Actinomycetes</taxon>
        <taxon>Kitasatosporales</taxon>
        <taxon>Streptomycetaceae</taxon>
        <taxon>Streptomyces</taxon>
    </lineage>
</organism>